<evidence type="ECO:0000313" key="2">
    <source>
        <dbReference type="Proteomes" id="UP000018144"/>
    </source>
</evidence>
<sequence length="75" mass="8222">MDDPVGCIPSAVDVRLALLQKKSSLFLEQSLISHGRLMAVSTDPEYGGRKEADWHEGRKCPGNIMHSLSICSQPN</sequence>
<dbReference type="AlphaFoldDB" id="U4LU28"/>
<organism evidence="1 2">
    <name type="scientific">Pyronema omphalodes (strain CBS 100304)</name>
    <name type="common">Pyronema confluens</name>
    <dbReference type="NCBI Taxonomy" id="1076935"/>
    <lineage>
        <taxon>Eukaryota</taxon>
        <taxon>Fungi</taxon>
        <taxon>Dikarya</taxon>
        <taxon>Ascomycota</taxon>
        <taxon>Pezizomycotina</taxon>
        <taxon>Pezizomycetes</taxon>
        <taxon>Pezizales</taxon>
        <taxon>Pyronemataceae</taxon>
        <taxon>Pyronema</taxon>
    </lineage>
</organism>
<evidence type="ECO:0000313" key="1">
    <source>
        <dbReference type="EMBL" id="CCX31296.1"/>
    </source>
</evidence>
<proteinExistence type="predicted"/>
<dbReference type="EMBL" id="HF935585">
    <property type="protein sequence ID" value="CCX31296.1"/>
    <property type="molecule type" value="Genomic_DNA"/>
</dbReference>
<keyword evidence="2" id="KW-1185">Reference proteome</keyword>
<reference evidence="1 2" key="1">
    <citation type="journal article" date="2013" name="PLoS Genet.">
        <title>The genome and development-dependent transcriptomes of Pyronema confluens: a window into fungal evolution.</title>
        <authorList>
            <person name="Traeger S."/>
            <person name="Altegoer F."/>
            <person name="Freitag M."/>
            <person name="Gabaldon T."/>
            <person name="Kempken F."/>
            <person name="Kumar A."/>
            <person name="Marcet-Houben M."/>
            <person name="Poggeler S."/>
            <person name="Stajich J.E."/>
            <person name="Nowrousian M."/>
        </authorList>
    </citation>
    <scope>NUCLEOTIDE SEQUENCE [LARGE SCALE GENOMIC DNA]</scope>
    <source>
        <strain evidence="2">CBS 100304</strain>
        <tissue evidence="1">Vegetative mycelium</tissue>
    </source>
</reference>
<protein>
    <submittedName>
        <fullName evidence="1">Uncharacterized protein</fullName>
    </submittedName>
</protein>
<accession>U4LU28</accession>
<name>U4LU28_PYROM</name>
<gene>
    <name evidence="1" type="ORF">PCON_10579</name>
</gene>
<dbReference type="Proteomes" id="UP000018144">
    <property type="component" value="Unassembled WGS sequence"/>
</dbReference>